<feature type="compositionally biased region" description="Basic and acidic residues" evidence="3">
    <location>
        <begin position="193"/>
        <end position="210"/>
    </location>
</feature>
<evidence type="ECO:0000259" key="4">
    <source>
        <dbReference type="PROSITE" id="PS50824"/>
    </source>
</evidence>
<dbReference type="Proteomes" id="UP000002281">
    <property type="component" value="Chromosome 5"/>
</dbReference>
<dbReference type="Gene3D" id="1.10.533.10">
    <property type="entry name" value="Death Domain, Fas"/>
    <property type="match status" value="1"/>
</dbReference>
<dbReference type="PROSITE" id="PS50824">
    <property type="entry name" value="DAPIN"/>
    <property type="match status" value="1"/>
</dbReference>
<accession>A0A3Q2H755</accession>
<reference evidence="6" key="2">
    <citation type="submission" date="2025-08" db="UniProtKB">
        <authorList>
            <consortium name="Ensembl"/>
        </authorList>
    </citation>
    <scope>IDENTIFICATION</scope>
    <source>
        <strain evidence="6">Thoroughbred</strain>
    </source>
</reference>
<dbReference type="PaxDb" id="9796-ENSECAP00000029664"/>
<proteinExistence type="predicted"/>
<feature type="compositionally biased region" description="Low complexity" evidence="3">
    <location>
        <begin position="118"/>
        <end position="127"/>
    </location>
</feature>
<dbReference type="AlphaFoldDB" id="A0A3Q2H755"/>
<keyword evidence="2" id="KW-0539">Nucleus</keyword>
<dbReference type="GO" id="GO:0003690">
    <property type="term" value="F:double-stranded DNA binding"/>
    <property type="evidence" value="ECO:0000318"/>
    <property type="project" value="GO_Central"/>
</dbReference>
<dbReference type="CDD" id="cd08305">
    <property type="entry name" value="Pyrin"/>
    <property type="match status" value="1"/>
</dbReference>
<evidence type="ECO:0000259" key="5">
    <source>
        <dbReference type="PROSITE" id="PS50834"/>
    </source>
</evidence>
<keyword evidence="7" id="KW-1185">Reference proteome</keyword>
<dbReference type="Bgee" id="ENSECAG00000020728">
    <property type="expression patterns" value="Expressed in blood and 10 other cell types or tissues"/>
</dbReference>
<reference evidence="6 7" key="1">
    <citation type="journal article" date="2009" name="Science">
        <title>Genome sequence, comparative analysis, and population genetics of the domestic horse.</title>
        <authorList>
            <consortium name="Broad Institute Genome Sequencing Platform"/>
            <consortium name="Broad Institute Whole Genome Assembly Team"/>
            <person name="Wade C.M."/>
            <person name="Giulotto E."/>
            <person name="Sigurdsson S."/>
            <person name="Zoli M."/>
            <person name="Gnerre S."/>
            <person name="Imsland F."/>
            <person name="Lear T.L."/>
            <person name="Adelson D.L."/>
            <person name="Bailey E."/>
            <person name="Bellone R.R."/>
            <person name="Bloecker H."/>
            <person name="Distl O."/>
            <person name="Edgar R.C."/>
            <person name="Garber M."/>
            <person name="Leeb T."/>
            <person name="Mauceli E."/>
            <person name="MacLeod J.N."/>
            <person name="Penedo M.C.T."/>
            <person name="Raison J.M."/>
            <person name="Sharpe T."/>
            <person name="Vogel J."/>
            <person name="Andersson L."/>
            <person name="Antczak D.F."/>
            <person name="Biagi T."/>
            <person name="Binns M.M."/>
            <person name="Chowdhary B.P."/>
            <person name="Coleman S.J."/>
            <person name="Della Valle G."/>
            <person name="Fryc S."/>
            <person name="Guerin G."/>
            <person name="Hasegawa T."/>
            <person name="Hill E.W."/>
            <person name="Jurka J."/>
            <person name="Kiialainen A."/>
            <person name="Lindgren G."/>
            <person name="Liu J."/>
            <person name="Magnani E."/>
            <person name="Mickelson J.R."/>
            <person name="Murray J."/>
            <person name="Nergadze S.G."/>
            <person name="Onofrio R."/>
            <person name="Pedroni S."/>
            <person name="Piras M.F."/>
            <person name="Raudsepp T."/>
            <person name="Rocchi M."/>
            <person name="Roeed K.H."/>
            <person name="Ryder O.A."/>
            <person name="Searle S."/>
            <person name="Skow L."/>
            <person name="Swinburne J.E."/>
            <person name="Syvaenen A.C."/>
            <person name="Tozaki T."/>
            <person name="Valberg S.J."/>
            <person name="Vaudin M."/>
            <person name="White J.R."/>
            <person name="Zody M.C."/>
            <person name="Lander E.S."/>
            <person name="Lindblad-Toh K."/>
        </authorList>
    </citation>
    <scope>NUCLEOTIDE SEQUENCE [LARGE SCALE GENOMIC DNA]</scope>
    <source>
        <strain evidence="6 7">Thoroughbred</strain>
    </source>
</reference>
<dbReference type="FunFam" id="2.40.50.140:FF:000500">
    <property type="entry name" value="Interferon-activable protein 202"/>
    <property type="match status" value="1"/>
</dbReference>
<sequence>MVNEYMKIVLLKGLEHINDYYFNVVKSLLAHDLGLTTKMQDEYNRIKIAHLIEEKFQGAACVNKLIELLKDIPEFKGLFKKPRKEKQKVEKNIKSIPAKGTTPVKKRKQEAVGLATLTPTTSGTLTSEGAEETPVKKKKTAKENTATKRIKVFQEHVHPSCPAGASTSETTGCPLLPQISSSASMAPPNGSSEKPRLKAVPKEASREEGFQRGPKEVMVLKATEPFAYAVSKGERKMFHATVATESQFFQGKVFDISLKEKFIPKKVIAISDYVGCNGYLEVYNALSVSDVNADQKMEVSKSLIANANATPKISHLYLQAPGTFVNGMYEVNQFIYYEIKDNTGKIEVRMYGRLTQINCEEGNKLKLICFELALSENKWQLRSVIHSFIKTHMNAHALGSFQLSGPSIKHSKSSLTALHQDTFSLSMSTCSFLSPVVPHTSCLSTSTHAGHE</sequence>
<evidence type="ECO:0000313" key="7">
    <source>
        <dbReference type="Proteomes" id="UP000002281"/>
    </source>
</evidence>
<dbReference type="Gene3D" id="2.40.50.140">
    <property type="entry name" value="Nucleic acid-binding proteins"/>
    <property type="match status" value="2"/>
</dbReference>
<evidence type="ECO:0000256" key="2">
    <source>
        <dbReference type="ARBA" id="ARBA00023242"/>
    </source>
</evidence>
<dbReference type="SMART" id="SM01289">
    <property type="entry name" value="PYRIN"/>
    <property type="match status" value="1"/>
</dbReference>
<evidence type="ECO:0000256" key="1">
    <source>
        <dbReference type="ARBA" id="ARBA00004123"/>
    </source>
</evidence>
<protein>
    <recommendedName>
        <fullName evidence="8">Interferon gamma inducible protein 16</fullName>
    </recommendedName>
</protein>
<feature type="domain" description="HIN-200" evidence="5">
    <location>
        <begin position="199"/>
        <end position="392"/>
    </location>
</feature>
<dbReference type="InterPro" id="IPR011029">
    <property type="entry name" value="DEATH-like_dom_sf"/>
</dbReference>
<dbReference type="Ensembl" id="ENSECAT00000058419.2">
    <property type="protein sequence ID" value="ENSECAP00000029664.2"/>
    <property type="gene ID" value="ENSECAG00000020728.4"/>
</dbReference>
<feature type="compositionally biased region" description="Polar residues" evidence="3">
    <location>
        <begin position="178"/>
        <end position="192"/>
    </location>
</feature>
<comment type="subcellular location">
    <subcellularLocation>
        <location evidence="1">Nucleus</location>
    </subcellularLocation>
</comment>
<dbReference type="Pfam" id="PF02758">
    <property type="entry name" value="PYRIN"/>
    <property type="match status" value="1"/>
</dbReference>
<dbReference type="GO" id="GO:0035458">
    <property type="term" value="P:cellular response to interferon-beta"/>
    <property type="evidence" value="ECO:0000318"/>
    <property type="project" value="GO_Central"/>
</dbReference>
<name>A0A3Q2H755_HORSE</name>
<dbReference type="Pfam" id="PF02760">
    <property type="entry name" value="HIN"/>
    <property type="match status" value="1"/>
</dbReference>
<dbReference type="PROSITE" id="PS50834">
    <property type="entry name" value="HIN_200"/>
    <property type="match status" value="1"/>
</dbReference>
<dbReference type="InterPro" id="IPR040205">
    <property type="entry name" value="HIN-200"/>
</dbReference>
<dbReference type="PANTHER" id="PTHR12200:SF24">
    <property type="entry name" value="INTERFERON ACTIVATED GENE 207-RELATED"/>
    <property type="match status" value="1"/>
</dbReference>
<dbReference type="GO" id="GO:0005829">
    <property type="term" value="C:cytosol"/>
    <property type="evidence" value="ECO:0000318"/>
    <property type="project" value="GO_Central"/>
</dbReference>
<dbReference type="GO" id="GO:0002218">
    <property type="term" value="P:activation of innate immune response"/>
    <property type="evidence" value="ECO:0000318"/>
    <property type="project" value="GO_Central"/>
</dbReference>
<dbReference type="InterPro" id="IPR012340">
    <property type="entry name" value="NA-bd_OB-fold"/>
</dbReference>
<feature type="region of interest" description="Disordered" evidence="3">
    <location>
        <begin position="118"/>
        <end position="143"/>
    </location>
</feature>
<feature type="region of interest" description="Disordered" evidence="3">
    <location>
        <begin position="178"/>
        <end position="210"/>
    </location>
</feature>
<dbReference type="FunFam" id="1.10.533.10:FF:000011">
    <property type="entry name" value="Myeloid cell nuclear differentiation antigen"/>
    <property type="match status" value="1"/>
</dbReference>
<dbReference type="GO" id="GO:0005654">
    <property type="term" value="C:nucleoplasm"/>
    <property type="evidence" value="ECO:0000318"/>
    <property type="project" value="GO_Central"/>
</dbReference>
<dbReference type="PANTHER" id="PTHR12200">
    <property type="entry name" value="INTERFERON-INDUCIBLE PROTEIN AIM2 FAMILY MEMBER"/>
    <property type="match status" value="1"/>
</dbReference>
<evidence type="ECO:0000256" key="3">
    <source>
        <dbReference type="SAM" id="MobiDB-lite"/>
    </source>
</evidence>
<dbReference type="InterPro" id="IPR004020">
    <property type="entry name" value="DAPIN"/>
</dbReference>
<dbReference type="FunFam" id="2.40.50.140:FF:000101">
    <property type="entry name" value="Myeloid cell nuclear differentiation antigen"/>
    <property type="match status" value="1"/>
</dbReference>
<reference evidence="6" key="3">
    <citation type="submission" date="2025-09" db="UniProtKB">
        <authorList>
            <consortium name="Ensembl"/>
        </authorList>
    </citation>
    <scope>IDENTIFICATION</scope>
    <source>
        <strain evidence="6">Thoroughbred</strain>
    </source>
</reference>
<organism evidence="6 7">
    <name type="scientific">Equus caballus</name>
    <name type="common">Horse</name>
    <dbReference type="NCBI Taxonomy" id="9796"/>
    <lineage>
        <taxon>Eukaryota</taxon>
        <taxon>Metazoa</taxon>
        <taxon>Chordata</taxon>
        <taxon>Craniata</taxon>
        <taxon>Vertebrata</taxon>
        <taxon>Euteleostomi</taxon>
        <taxon>Mammalia</taxon>
        <taxon>Eutheria</taxon>
        <taxon>Laurasiatheria</taxon>
        <taxon>Perissodactyla</taxon>
        <taxon>Equidae</taxon>
        <taxon>Equus</taxon>
    </lineage>
</organism>
<dbReference type="InParanoid" id="A0A3Q2H755"/>
<dbReference type="SUPFAM" id="SSF159141">
    <property type="entry name" value="HIN-2000 domain-like"/>
    <property type="match status" value="2"/>
</dbReference>
<feature type="domain" description="Pyrin" evidence="4">
    <location>
        <begin position="1"/>
        <end position="88"/>
    </location>
</feature>
<evidence type="ECO:0008006" key="8">
    <source>
        <dbReference type="Google" id="ProtNLM"/>
    </source>
</evidence>
<dbReference type="InterPro" id="IPR004021">
    <property type="entry name" value="HIN200/IF120x"/>
</dbReference>
<dbReference type="GeneTree" id="ENSGT00390000013296"/>
<evidence type="ECO:0000313" key="6">
    <source>
        <dbReference type="Ensembl" id="ENSECAP00000029664.2"/>
    </source>
</evidence>